<evidence type="ECO:0000313" key="1">
    <source>
        <dbReference type="Ensembl" id="ENSZALP00000013406.1"/>
    </source>
</evidence>
<reference evidence="1" key="1">
    <citation type="submission" date="2025-08" db="UniProtKB">
        <authorList>
            <consortium name="Ensembl"/>
        </authorList>
    </citation>
    <scope>IDENTIFICATION</scope>
</reference>
<protein>
    <submittedName>
        <fullName evidence="1">Uncharacterized protein</fullName>
    </submittedName>
</protein>
<evidence type="ECO:0000313" key="2">
    <source>
        <dbReference type="Proteomes" id="UP000694413"/>
    </source>
</evidence>
<dbReference type="Proteomes" id="UP000694413">
    <property type="component" value="Unassembled WGS sequence"/>
</dbReference>
<dbReference type="AlphaFoldDB" id="A0A8D2MX96"/>
<dbReference type="Ensembl" id="ENSZALT00000018293.1">
    <property type="protein sequence ID" value="ENSZALP00000013406.1"/>
    <property type="gene ID" value="ENSZALG00000011161.1"/>
</dbReference>
<accession>A0A8D2MX96</accession>
<sequence>MKDFCACTNPRIRSRELLFKTLIRFYLCSCQPGERLRPGSLLLALVEGQQGHVGHLDHLEAHCEGNQSDFHTSSQGFRVLGNYLDEVQAAIVGDKSCDFFAVLNELDPDTFPDGRVGLLGLDPPDHPHFLQDDALGVGSAPEGVGLQRRAQVRLLVLLVVPLLVPAVAAQ</sequence>
<name>A0A8D2MX96_ZONAL</name>
<reference evidence="1" key="2">
    <citation type="submission" date="2025-09" db="UniProtKB">
        <authorList>
            <consortium name="Ensembl"/>
        </authorList>
    </citation>
    <scope>IDENTIFICATION</scope>
</reference>
<proteinExistence type="predicted"/>
<keyword evidence="2" id="KW-1185">Reference proteome</keyword>
<organism evidence="1 2">
    <name type="scientific">Zonotrichia albicollis</name>
    <name type="common">White-throated sparrow</name>
    <name type="synonym">Fringilla albicollis</name>
    <dbReference type="NCBI Taxonomy" id="44394"/>
    <lineage>
        <taxon>Eukaryota</taxon>
        <taxon>Metazoa</taxon>
        <taxon>Chordata</taxon>
        <taxon>Craniata</taxon>
        <taxon>Vertebrata</taxon>
        <taxon>Euteleostomi</taxon>
        <taxon>Archelosauria</taxon>
        <taxon>Archosauria</taxon>
        <taxon>Dinosauria</taxon>
        <taxon>Saurischia</taxon>
        <taxon>Theropoda</taxon>
        <taxon>Coelurosauria</taxon>
        <taxon>Aves</taxon>
        <taxon>Neognathae</taxon>
        <taxon>Neoaves</taxon>
        <taxon>Telluraves</taxon>
        <taxon>Australaves</taxon>
        <taxon>Passeriformes</taxon>
        <taxon>Passerellidae</taxon>
        <taxon>Zonotrichia</taxon>
    </lineage>
</organism>